<sequence>MEAKKEVVNVNPKAIIHQRFGDKAHYNIEEIQEFSSNGCPGLVITQKGPCLYRCCLQLPDLSVVSEVFKRKKDAMQNAAEKALEKLSDPPVENPSDQLVSRLSYLFSNEFYAICHPLSGHFRASLHREGDFNGFVPVSIMPFYDSKISNLCKSIKPEVELKPLDVTSIIMEASARLSDTVFCSKELLSLKRVTPYPPEVLQLVEVSCEKGTHVKVIRVPYMVDKSVDSLTLDVSSNKYYMDAIAQQLGVADASRVLLSRGIGKASSETRLYFCAPKSHQLDVISGNEVKEGHLDEIYLNTRASYLCGQDIYGDAILATIGYLWKSYDLFHEDVSSRTYYRLLLNKVPRGIYKLSREAIFAAELPLKFGTRSNWRGMFPRDILSTFCRQHHLPEPVFSSTTTAKTTPGSEESFKSEVKVFSKDRNLIFHCFPQESYKKQTDAIQHSSLKVLSWLNDFLNTDGNTINGNKGDLVFYPENISKDLLAQIKGNYEKMLGFDGGNQDKMFEYRIEGVESEITPSNGCLVCVGYCVWLVGGEEREIIEKNEEFEFELGSEAVIPDLEAVVGGMSVGQSGYFRTELPPRELIFAANGDSERISVLLSSGNCSLEYTTTLLRVTEPLEDRMEKALFNPSLSKQRVQYAVQQIKDSSATFLVDFGCGSGSLLDSLLDYPTSLERIIGVDISVKALARAAKTLHSKLSNNSSVPIKSSCIKSALLLDGSITTFDSRLYGCDIGTCLEVIEHMSEDQATLFGHIVLSSFLPKLLIVSTPNYEYNVILQKSTPQSQEEEENKNPTKPCKFRNFDHKFEWTRDQFQVWASEIAKKHNYSVEFSGVGGVEGVEPGFASQIAVFKRVCELPEGGELKDVPYDVVWDWRSNE</sequence>
<evidence type="ECO:0000256" key="4">
    <source>
        <dbReference type="ARBA" id="ARBA00022603"/>
    </source>
</evidence>
<evidence type="ECO:0000259" key="16">
    <source>
        <dbReference type="Pfam" id="PF17842"/>
    </source>
</evidence>
<dbReference type="Gene3D" id="3.30.160.20">
    <property type="match status" value="1"/>
</dbReference>
<keyword evidence="5" id="KW-0808">Transferase</keyword>
<dbReference type="Pfam" id="PF18441">
    <property type="entry name" value="Hen1_Lam_C"/>
    <property type="match status" value="1"/>
</dbReference>
<evidence type="ECO:0000256" key="1">
    <source>
        <dbReference type="ARBA" id="ARBA00001946"/>
    </source>
</evidence>
<dbReference type="GO" id="GO:0034587">
    <property type="term" value="P:piRNA processing"/>
    <property type="evidence" value="ECO:0000318"/>
    <property type="project" value="GO_Central"/>
</dbReference>
<dbReference type="GO" id="GO:0030422">
    <property type="term" value="P:siRNA processing"/>
    <property type="evidence" value="ECO:0000318"/>
    <property type="project" value="GO_Central"/>
</dbReference>
<keyword evidence="8" id="KW-0460">Magnesium</keyword>
<evidence type="ECO:0000256" key="10">
    <source>
        <dbReference type="ARBA" id="ARBA00023158"/>
    </source>
</evidence>
<dbReference type="InterPro" id="IPR040813">
    <property type="entry name" value="Hen1_Lam_C"/>
</dbReference>
<evidence type="ECO:0000256" key="12">
    <source>
        <dbReference type="ARBA" id="ARBA00035025"/>
    </source>
</evidence>
<comment type="caution">
    <text evidence="19">The sequence shown here is derived from an EMBL/GenBank/DDBJ whole genome shotgun (WGS) entry which is preliminary data.</text>
</comment>
<comment type="cofactor">
    <cofactor evidence="1">
        <name>Mg(2+)</name>
        <dbReference type="ChEBI" id="CHEBI:18420"/>
    </cofactor>
</comment>
<evidence type="ECO:0000256" key="6">
    <source>
        <dbReference type="ARBA" id="ARBA00022691"/>
    </source>
</evidence>
<protein>
    <recommendedName>
        <fullName evidence="3">Small RNA 2'-O-methyltransferase</fullName>
        <ecNumber evidence="12">2.1.1.386</ecNumber>
    </recommendedName>
    <alternativeName>
        <fullName evidence="11">Rotamase</fullName>
    </alternativeName>
</protein>
<keyword evidence="6" id="KW-0949">S-adenosyl-L-methionine</keyword>
<gene>
    <name evidence="19" type="ORF">LSAT_V11C700356490</name>
</gene>
<feature type="domain" description="Small RNA 2'-O-methyltransferase Hen1 La-motif C-terminal" evidence="17">
    <location>
        <begin position="212"/>
        <end position="345"/>
    </location>
</feature>
<dbReference type="GO" id="GO:0090486">
    <property type="term" value="F:small RNA 2'-O-methyltransferase activity"/>
    <property type="evidence" value="ECO:0007669"/>
    <property type="project" value="UniProtKB-EC"/>
</dbReference>
<evidence type="ECO:0000256" key="13">
    <source>
        <dbReference type="ARBA" id="ARBA00048418"/>
    </source>
</evidence>
<evidence type="ECO:0000256" key="7">
    <source>
        <dbReference type="ARBA" id="ARBA00022723"/>
    </source>
</evidence>
<dbReference type="OrthoDB" id="2154311at2759"/>
<proteinExistence type="inferred from homology"/>
<dbReference type="SUPFAM" id="SSF54534">
    <property type="entry name" value="FKBP-like"/>
    <property type="match status" value="1"/>
</dbReference>
<evidence type="ECO:0000256" key="3">
    <source>
        <dbReference type="ARBA" id="ARBA00021330"/>
    </source>
</evidence>
<evidence type="ECO:0000313" key="20">
    <source>
        <dbReference type="Proteomes" id="UP000235145"/>
    </source>
</evidence>
<dbReference type="GO" id="GO:0008171">
    <property type="term" value="F:O-methyltransferase activity"/>
    <property type="evidence" value="ECO:0000318"/>
    <property type="project" value="GO_Central"/>
</dbReference>
<dbReference type="EC" id="2.1.1.386" evidence="12"/>
<dbReference type="InterPro" id="IPR040870">
    <property type="entry name" value="HEN1_dsRBD2"/>
</dbReference>
<dbReference type="Proteomes" id="UP000235145">
    <property type="component" value="Unassembled WGS sequence"/>
</dbReference>
<evidence type="ECO:0000256" key="5">
    <source>
        <dbReference type="ARBA" id="ARBA00022679"/>
    </source>
</evidence>
<evidence type="ECO:0000259" key="17">
    <source>
        <dbReference type="Pfam" id="PF18441"/>
    </source>
</evidence>
<dbReference type="EMBL" id="NBSK02000007">
    <property type="protein sequence ID" value="KAJ0195244.1"/>
    <property type="molecule type" value="Genomic_DNA"/>
</dbReference>
<feature type="domain" description="Methyltransferase type 11" evidence="15">
    <location>
        <begin position="653"/>
        <end position="749"/>
    </location>
</feature>
<reference evidence="19 20" key="1">
    <citation type="journal article" date="2017" name="Nat. Commun.">
        <title>Genome assembly with in vitro proximity ligation data and whole-genome triplication in lettuce.</title>
        <authorList>
            <person name="Reyes-Chin-Wo S."/>
            <person name="Wang Z."/>
            <person name="Yang X."/>
            <person name="Kozik A."/>
            <person name="Arikit S."/>
            <person name="Song C."/>
            <person name="Xia L."/>
            <person name="Froenicke L."/>
            <person name="Lavelle D.O."/>
            <person name="Truco M.J."/>
            <person name="Xia R."/>
            <person name="Zhu S."/>
            <person name="Xu C."/>
            <person name="Xu H."/>
            <person name="Xu X."/>
            <person name="Cox K."/>
            <person name="Korf I."/>
            <person name="Meyers B.C."/>
            <person name="Michelmore R.W."/>
        </authorList>
    </citation>
    <scope>NUCLEOTIDE SEQUENCE [LARGE SCALE GENOMIC DNA]</scope>
    <source>
        <strain evidence="20">cv. Salinas</strain>
        <tissue evidence="19">Seedlings</tissue>
    </source>
</reference>
<keyword evidence="20" id="KW-1185">Reference proteome</keyword>
<dbReference type="InterPro" id="IPR056755">
    <property type="entry name" value="DSRM_2"/>
</dbReference>
<evidence type="ECO:0000259" key="15">
    <source>
        <dbReference type="Pfam" id="PF08241"/>
    </source>
</evidence>
<dbReference type="InterPro" id="IPR026610">
    <property type="entry name" value="Hen1"/>
</dbReference>
<organism evidence="19 20">
    <name type="scientific">Lactuca sativa</name>
    <name type="common">Garden lettuce</name>
    <dbReference type="NCBI Taxonomy" id="4236"/>
    <lineage>
        <taxon>Eukaryota</taxon>
        <taxon>Viridiplantae</taxon>
        <taxon>Streptophyta</taxon>
        <taxon>Embryophyta</taxon>
        <taxon>Tracheophyta</taxon>
        <taxon>Spermatophyta</taxon>
        <taxon>Magnoliopsida</taxon>
        <taxon>eudicotyledons</taxon>
        <taxon>Gunneridae</taxon>
        <taxon>Pentapetalae</taxon>
        <taxon>asterids</taxon>
        <taxon>campanulids</taxon>
        <taxon>Asterales</taxon>
        <taxon>Asteraceae</taxon>
        <taxon>Cichorioideae</taxon>
        <taxon>Cichorieae</taxon>
        <taxon>Lactucinae</taxon>
        <taxon>Lactuca</taxon>
    </lineage>
</organism>
<evidence type="ECO:0000256" key="2">
    <source>
        <dbReference type="ARBA" id="ARBA00009026"/>
    </source>
</evidence>
<evidence type="ECO:0000256" key="8">
    <source>
        <dbReference type="ARBA" id="ARBA00022842"/>
    </source>
</evidence>
<dbReference type="PANTHER" id="PTHR21404">
    <property type="entry name" value="HEN1"/>
    <property type="match status" value="1"/>
</dbReference>
<evidence type="ECO:0000259" key="14">
    <source>
        <dbReference type="Pfam" id="PF00254"/>
    </source>
</evidence>
<accession>A0A9R1X219</accession>
<dbReference type="GO" id="GO:0008173">
    <property type="term" value="F:RNA methyltransferase activity"/>
    <property type="evidence" value="ECO:0000318"/>
    <property type="project" value="GO_Central"/>
</dbReference>
<evidence type="ECO:0000259" key="18">
    <source>
        <dbReference type="Pfam" id="PF24995"/>
    </source>
</evidence>
<dbReference type="SUPFAM" id="SSF54768">
    <property type="entry name" value="dsRNA-binding domain-like"/>
    <property type="match status" value="1"/>
</dbReference>
<dbReference type="Pfam" id="PF08241">
    <property type="entry name" value="Methyltransf_11"/>
    <property type="match status" value="1"/>
</dbReference>
<dbReference type="Gene3D" id="3.10.50.40">
    <property type="match status" value="1"/>
</dbReference>
<feature type="domain" description="HEN1 double-stranded RNA binding" evidence="16">
    <location>
        <begin position="347"/>
        <end position="402"/>
    </location>
</feature>
<keyword evidence="7" id="KW-0479">Metal-binding</keyword>
<dbReference type="InterPro" id="IPR029063">
    <property type="entry name" value="SAM-dependent_MTases_sf"/>
</dbReference>
<comment type="catalytic activity">
    <reaction evidence="13">
        <text>small RNA 3'-end nucleotide + S-adenosyl-L-methionine = small RNA 3'-end 2'-O-methylnucleotide + S-adenosyl-L-homocysteine + H(+)</text>
        <dbReference type="Rhea" id="RHEA:37887"/>
        <dbReference type="Rhea" id="RHEA-COMP:10415"/>
        <dbReference type="Rhea" id="RHEA-COMP:10416"/>
        <dbReference type="ChEBI" id="CHEBI:15378"/>
        <dbReference type="ChEBI" id="CHEBI:57856"/>
        <dbReference type="ChEBI" id="CHEBI:59789"/>
        <dbReference type="ChEBI" id="CHEBI:74896"/>
        <dbReference type="ChEBI" id="CHEBI:74898"/>
        <dbReference type="EC" id="2.1.1.386"/>
    </reaction>
</comment>
<dbReference type="Pfam" id="PF17842">
    <property type="entry name" value="dsRBD2"/>
    <property type="match status" value="1"/>
</dbReference>
<dbReference type="GO" id="GO:0005737">
    <property type="term" value="C:cytoplasm"/>
    <property type="evidence" value="ECO:0000318"/>
    <property type="project" value="GO_Central"/>
</dbReference>
<dbReference type="GO" id="GO:0003723">
    <property type="term" value="F:RNA binding"/>
    <property type="evidence" value="ECO:0007669"/>
    <property type="project" value="UniProtKB-KW"/>
</dbReference>
<dbReference type="PANTHER" id="PTHR21404:SF3">
    <property type="entry name" value="SMALL RNA 2'-O-METHYLTRANSFERASE"/>
    <property type="match status" value="1"/>
</dbReference>
<evidence type="ECO:0000256" key="11">
    <source>
        <dbReference type="ARBA" id="ARBA00029569"/>
    </source>
</evidence>
<comment type="similarity">
    <text evidence="2">Belongs to the methyltransferase superfamily. HEN1 family.</text>
</comment>
<keyword evidence="4" id="KW-0489">Methyltransferase</keyword>
<keyword evidence="10" id="KW-0943">RNA-mediated gene silencing</keyword>
<feature type="domain" description="PPIase FKBP-type" evidence="14">
    <location>
        <begin position="517"/>
        <end position="572"/>
    </location>
</feature>
<name>A0A9R1X219_LACSA</name>
<dbReference type="Pfam" id="PF24995">
    <property type="entry name" value="DSRM_2"/>
    <property type="match status" value="1"/>
</dbReference>
<dbReference type="Gene3D" id="3.40.50.150">
    <property type="entry name" value="Vaccinia Virus protein VP39"/>
    <property type="match status" value="1"/>
</dbReference>
<dbReference type="GO" id="GO:0001510">
    <property type="term" value="P:RNA methylation"/>
    <property type="evidence" value="ECO:0007669"/>
    <property type="project" value="InterPro"/>
</dbReference>
<dbReference type="InterPro" id="IPR013216">
    <property type="entry name" value="Methyltransf_11"/>
</dbReference>
<dbReference type="FunFam" id="3.40.50.150:FF:000215">
    <property type="entry name" value="Hua enhancer1"/>
    <property type="match status" value="1"/>
</dbReference>
<evidence type="ECO:0000313" key="19">
    <source>
        <dbReference type="EMBL" id="KAJ0195244.1"/>
    </source>
</evidence>
<keyword evidence="9" id="KW-0694">RNA-binding</keyword>
<dbReference type="GO" id="GO:0005634">
    <property type="term" value="C:nucleus"/>
    <property type="evidence" value="ECO:0000318"/>
    <property type="project" value="GO_Central"/>
</dbReference>
<dbReference type="GO" id="GO:0046872">
    <property type="term" value="F:metal ion binding"/>
    <property type="evidence" value="ECO:0007669"/>
    <property type="project" value="UniProtKB-KW"/>
</dbReference>
<dbReference type="AlphaFoldDB" id="A0A9R1X219"/>
<dbReference type="InterPro" id="IPR046357">
    <property type="entry name" value="PPIase_dom_sf"/>
</dbReference>
<dbReference type="SUPFAM" id="SSF53335">
    <property type="entry name" value="S-adenosyl-L-methionine-dependent methyltransferases"/>
    <property type="match status" value="1"/>
</dbReference>
<dbReference type="InterPro" id="IPR001179">
    <property type="entry name" value="PPIase_FKBP_dom"/>
</dbReference>
<feature type="domain" description="dsRNA binding" evidence="18">
    <location>
        <begin position="17"/>
        <end position="87"/>
    </location>
</feature>
<dbReference type="GO" id="GO:0009820">
    <property type="term" value="P:alkaloid metabolic process"/>
    <property type="evidence" value="ECO:0007669"/>
    <property type="project" value="UniProtKB-KW"/>
</dbReference>
<dbReference type="Pfam" id="PF21224">
    <property type="entry name" value="Hen1_LCD"/>
    <property type="match status" value="1"/>
</dbReference>
<evidence type="ECO:0000256" key="9">
    <source>
        <dbReference type="ARBA" id="ARBA00022884"/>
    </source>
</evidence>
<dbReference type="GO" id="GO:0008757">
    <property type="term" value="F:S-adenosylmethionine-dependent methyltransferase activity"/>
    <property type="evidence" value="ECO:0007669"/>
    <property type="project" value="InterPro"/>
</dbReference>
<dbReference type="Pfam" id="PF00254">
    <property type="entry name" value="FKBP_C"/>
    <property type="match status" value="1"/>
</dbReference>
<dbReference type="GO" id="GO:0003755">
    <property type="term" value="F:peptidyl-prolyl cis-trans isomerase activity"/>
    <property type="evidence" value="ECO:0007669"/>
    <property type="project" value="InterPro"/>
</dbReference>